<organism evidence="1 2">
    <name type="scientific">Leptospira santarosai str. MOR084</name>
    <dbReference type="NCBI Taxonomy" id="1049984"/>
    <lineage>
        <taxon>Bacteria</taxon>
        <taxon>Pseudomonadati</taxon>
        <taxon>Spirochaetota</taxon>
        <taxon>Spirochaetia</taxon>
        <taxon>Leptospirales</taxon>
        <taxon>Leptospiraceae</taxon>
        <taxon>Leptospira</taxon>
    </lineage>
</organism>
<sequence length="316" mass="36951">MRLFGYSFLEIYYAIVSNIFGKLIKDKNYFDVFSIETNRNNEFPNLLPIYFTPFSIIEYLGIKVQNPVIKCSQNLRKTTIETEIERIVYESYQYYSSLRAITKENILQVAEHTASFIEKNNLYFGAFCNYILTHRNLEKELALHLAANYIYNFRFPSNLRSYISATLSYDLFRNYILPYSVSKFRLIESEWDTRWTRLNKESEGKFLPYDQALRLKANGDNVDCDIIHQVVMGFESNRKTHPVYVLTADSQKIIIPRISVYKALVRIAQHQISKTNTIDAKYLITNSEGIIIFIDQEGKVIKEINVSEIPAFGRPP</sequence>
<dbReference type="RefSeq" id="WP_004484972.1">
    <property type="nucleotide sequence ID" value="NZ_AHON02000058.1"/>
</dbReference>
<reference evidence="1" key="1">
    <citation type="submission" date="2012-10" db="EMBL/GenBank/DDBJ databases">
        <authorList>
            <person name="Harkins D.M."/>
            <person name="Durkin A.S."/>
            <person name="Brinkac L.M."/>
            <person name="Haft D.H."/>
            <person name="Selengut J.D."/>
            <person name="Sanka R."/>
            <person name="DePew J."/>
            <person name="Purushe J."/>
            <person name="Matthias M.A."/>
            <person name="Vinetz J.M."/>
            <person name="Sutton G.G."/>
            <person name="Nierman W.C."/>
            <person name="Fouts D.E."/>
        </authorList>
    </citation>
    <scope>NUCLEOTIDE SEQUENCE [LARGE SCALE GENOMIC DNA]</scope>
    <source>
        <strain evidence="1">MOR084</strain>
    </source>
</reference>
<dbReference type="Proteomes" id="UP000006329">
    <property type="component" value="Unassembled WGS sequence"/>
</dbReference>
<protein>
    <submittedName>
        <fullName evidence="1">Uncharacterized protein</fullName>
    </submittedName>
</protein>
<comment type="caution">
    <text evidence="1">The sequence shown here is derived from an EMBL/GenBank/DDBJ whole genome shotgun (WGS) entry which is preliminary data.</text>
</comment>
<proteinExistence type="predicted"/>
<gene>
    <name evidence="1" type="ORF">LEP1GSC179_0166</name>
</gene>
<keyword evidence="2" id="KW-1185">Reference proteome</keyword>
<evidence type="ECO:0000313" key="2">
    <source>
        <dbReference type="Proteomes" id="UP000006329"/>
    </source>
</evidence>
<name>A0A0E2BCQ2_9LEPT</name>
<dbReference type="EMBL" id="AHON02000058">
    <property type="protein sequence ID" value="EKO33142.1"/>
    <property type="molecule type" value="Genomic_DNA"/>
</dbReference>
<dbReference type="AlphaFoldDB" id="A0A0E2BCQ2"/>
<evidence type="ECO:0000313" key="1">
    <source>
        <dbReference type="EMBL" id="EKO33142.1"/>
    </source>
</evidence>
<accession>A0A0E2BCQ2</accession>